<keyword evidence="2" id="KW-1185">Reference proteome</keyword>
<comment type="caution">
    <text evidence="1">The sequence shown here is derived from an EMBL/GenBank/DDBJ whole genome shotgun (WGS) entry which is preliminary data.</text>
</comment>
<dbReference type="Proteomes" id="UP000640489">
    <property type="component" value="Unassembled WGS sequence"/>
</dbReference>
<dbReference type="AlphaFoldDB" id="A0A930VC17"/>
<dbReference type="Gene3D" id="3.40.50.720">
    <property type="entry name" value="NAD(P)-binding Rossmann-like Domain"/>
    <property type="match status" value="1"/>
</dbReference>
<proteinExistence type="predicted"/>
<dbReference type="EMBL" id="JADKPN010000002">
    <property type="protein sequence ID" value="MBF4762811.1"/>
    <property type="molecule type" value="Genomic_DNA"/>
</dbReference>
<name>A0A930VC17_9ACTN</name>
<evidence type="ECO:0008006" key="3">
    <source>
        <dbReference type="Google" id="ProtNLM"/>
    </source>
</evidence>
<sequence>MASRVRSRPVLRPGLRVYRRDDTHLQVGLDEPRVVLPDSPGVRRLLRDLEAAAGLDALTPDAGLAYQRLVERGLVVDQRDLTSRRAGVVPVFASHGPEAPARLASRASCTVDVRAPQRWQTVIGQWLSEAGVAVAGPGRPSVTLLVTAGEPPRSLVDALVTDDRPHLLLALLPDRARLGPFVAPGTTACLRCLDAHLGEDDPRRALVLEQLEDVDQPPPPYDAVLAHAAAALAVRDLTTYAEGDAPATWSATLTVGADLACPSRFWPRHPHCGCSWG</sequence>
<gene>
    <name evidence="1" type="ORF">ISU07_06705</name>
</gene>
<accession>A0A930VC17</accession>
<reference evidence="1" key="1">
    <citation type="submission" date="2020-11" db="EMBL/GenBank/DDBJ databases">
        <title>Nocardioides sp. nov., isolated from Soil of Cynanchum wilfordii Hemsley rhizosphere.</title>
        <authorList>
            <person name="Lee J.-S."/>
            <person name="Suh M.K."/>
            <person name="Kim J.-S."/>
        </authorList>
    </citation>
    <scope>NUCLEOTIDE SEQUENCE</scope>
    <source>
        <strain evidence="1">KCTC 19275</strain>
    </source>
</reference>
<dbReference type="RefSeq" id="WP_194705984.1">
    <property type="nucleotide sequence ID" value="NZ_JADKPN010000002.1"/>
</dbReference>
<evidence type="ECO:0000313" key="2">
    <source>
        <dbReference type="Proteomes" id="UP000640489"/>
    </source>
</evidence>
<protein>
    <recommendedName>
        <fullName evidence="3">Bacteriocin biosynthesis cyclodehydratase domain-containing protein</fullName>
    </recommendedName>
</protein>
<evidence type="ECO:0000313" key="1">
    <source>
        <dbReference type="EMBL" id="MBF4762811.1"/>
    </source>
</evidence>
<organism evidence="1 2">
    <name type="scientific">Nocardioides islandensis</name>
    <dbReference type="NCBI Taxonomy" id="433663"/>
    <lineage>
        <taxon>Bacteria</taxon>
        <taxon>Bacillati</taxon>
        <taxon>Actinomycetota</taxon>
        <taxon>Actinomycetes</taxon>
        <taxon>Propionibacteriales</taxon>
        <taxon>Nocardioidaceae</taxon>
        <taxon>Nocardioides</taxon>
    </lineage>
</organism>